<comment type="caution">
    <text evidence="3">The sequence shown here is derived from an EMBL/GenBank/DDBJ whole genome shotgun (WGS) entry which is preliminary data.</text>
</comment>
<keyword evidence="1" id="KW-0732">Signal</keyword>
<dbReference type="InterPro" id="IPR005877">
    <property type="entry name" value="YSIRK_signal_dom"/>
</dbReference>
<protein>
    <recommendedName>
        <fullName evidence="2">YSIRK Gram-positive signal peptide domain-containing protein</fullName>
    </recommendedName>
</protein>
<feature type="domain" description="YSIRK Gram-positive signal peptide" evidence="2">
    <location>
        <begin position="28"/>
        <end position="46"/>
    </location>
</feature>
<evidence type="ECO:0000259" key="2">
    <source>
        <dbReference type="Pfam" id="PF04650"/>
    </source>
</evidence>
<name>A0A4R6CQN1_9LACO</name>
<evidence type="ECO:0000313" key="3">
    <source>
        <dbReference type="EMBL" id="TDN29264.1"/>
    </source>
</evidence>
<reference evidence="3 4" key="1">
    <citation type="submission" date="2017-06" db="EMBL/GenBank/DDBJ databases">
        <authorList>
            <person name="Swanenburg J."/>
            <person name="Kort R."/>
        </authorList>
    </citation>
    <scope>NUCLEOTIDE SEQUENCE [LARGE SCALE GENOMIC DNA]</scope>
    <source>
        <strain evidence="3 4">RL05</strain>
    </source>
</reference>
<dbReference type="Proteomes" id="UP000295195">
    <property type="component" value="Unassembled WGS sequence"/>
</dbReference>
<evidence type="ECO:0000256" key="1">
    <source>
        <dbReference type="ARBA" id="ARBA00022729"/>
    </source>
</evidence>
<dbReference type="Pfam" id="PF04650">
    <property type="entry name" value="YSIRK_signal"/>
    <property type="match status" value="1"/>
</dbReference>
<proteinExistence type="predicted"/>
<gene>
    <name evidence="3" type="ORF">CEE75_11310</name>
</gene>
<organism evidence="3 4">
    <name type="scientific">Lactobacillus crispatus</name>
    <dbReference type="NCBI Taxonomy" id="47770"/>
    <lineage>
        <taxon>Bacteria</taxon>
        <taxon>Bacillati</taxon>
        <taxon>Bacillota</taxon>
        <taxon>Bacilli</taxon>
        <taxon>Lactobacillales</taxon>
        <taxon>Lactobacillaceae</taxon>
        <taxon>Lactobacillus</taxon>
    </lineage>
</organism>
<evidence type="ECO:0000313" key="4">
    <source>
        <dbReference type="Proteomes" id="UP000295195"/>
    </source>
</evidence>
<accession>A0A4R6CQN1</accession>
<dbReference type="NCBIfam" id="TIGR01168">
    <property type="entry name" value="YSIRK_signal"/>
    <property type="match status" value="1"/>
</dbReference>
<sequence>MQLFFKRKEIDMSQNLKHKILTQEETPKYSFRKYSFGLASALIGLTAFSGGG</sequence>
<dbReference type="AlphaFoldDB" id="A0A4R6CQN1"/>
<dbReference type="EMBL" id="NKLP01000227">
    <property type="protein sequence ID" value="TDN29264.1"/>
    <property type="molecule type" value="Genomic_DNA"/>
</dbReference>